<organism evidence="1 2">
    <name type="scientific">Rhabditophanes sp. KR3021</name>
    <dbReference type="NCBI Taxonomy" id="114890"/>
    <lineage>
        <taxon>Eukaryota</taxon>
        <taxon>Metazoa</taxon>
        <taxon>Ecdysozoa</taxon>
        <taxon>Nematoda</taxon>
        <taxon>Chromadorea</taxon>
        <taxon>Rhabditida</taxon>
        <taxon>Tylenchina</taxon>
        <taxon>Panagrolaimomorpha</taxon>
        <taxon>Strongyloidoidea</taxon>
        <taxon>Alloionematidae</taxon>
        <taxon>Rhabditophanes</taxon>
    </lineage>
</organism>
<name>A0AC35U7Z1_9BILA</name>
<proteinExistence type="predicted"/>
<reference evidence="2" key="1">
    <citation type="submission" date="2016-11" db="UniProtKB">
        <authorList>
            <consortium name="WormBaseParasite"/>
        </authorList>
    </citation>
    <scope>IDENTIFICATION</scope>
    <source>
        <strain evidence="2">KR3021</strain>
    </source>
</reference>
<accession>A0AC35U7Z1</accession>
<evidence type="ECO:0000313" key="1">
    <source>
        <dbReference type="Proteomes" id="UP000095286"/>
    </source>
</evidence>
<protein>
    <submittedName>
        <fullName evidence="2">Uncharacterized protein</fullName>
    </submittedName>
</protein>
<sequence length="257" mass="28881">MAAPRNQFHLHSARTHRSSLKKLLIPNTSIQDHLLPTKNDTAKDLHSSGNEPQLTCGDALHRLIESTQVQKWNDFKQTESYLIGADLYTITILCLFASVILFLMIRTIKPSDCVDEQVSVMLNSMRKRVDDEQNRTDKKKLREAKKRIQHWLSDVTAKSVRKISFRRRSYSEQIGSEIRSALVTPTIPILISTTIESRKVSNTSTLCPRASTISGFVPTIVVTETSVHVDDDVISFTSSPINSRASSPVSCDNESQD</sequence>
<dbReference type="WBParaSite" id="RSKR_0000874500.1">
    <property type="protein sequence ID" value="RSKR_0000874500.1"/>
    <property type="gene ID" value="RSKR_0000874500"/>
</dbReference>
<evidence type="ECO:0000313" key="2">
    <source>
        <dbReference type="WBParaSite" id="RSKR_0000874500.1"/>
    </source>
</evidence>
<dbReference type="Proteomes" id="UP000095286">
    <property type="component" value="Unplaced"/>
</dbReference>